<dbReference type="EMBL" id="LXQA010714788">
    <property type="protein sequence ID" value="MCI67329.1"/>
    <property type="molecule type" value="Genomic_DNA"/>
</dbReference>
<sequence>MAQRAACSGATRSALAQGQFDFLALAQRAAGPVQHAV</sequence>
<protein>
    <submittedName>
        <fullName evidence="1">Uncharacterized protein</fullName>
    </submittedName>
</protein>
<dbReference type="Proteomes" id="UP000265520">
    <property type="component" value="Unassembled WGS sequence"/>
</dbReference>
<reference evidence="1 2" key="1">
    <citation type="journal article" date="2018" name="Front. Plant Sci.">
        <title>Red Clover (Trifolium pratense) and Zigzag Clover (T. medium) - A Picture of Genomic Similarities and Differences.</title>
        <authorList>
            <person name="Dluhosova J."/>
            <person name="Istvanek J."/>
            <person name="Nedelnik J."/>
            <person name="Repkova J."/>
        </authorList>
    </citation>
    <scope>NUCLEOTIDE SEQUENCE [LARGE SCALE GENOMIC DNA]</scope>
    <source>
        <strain evidence="2">cv. 10/8</strain>
        <tissue evidence="1">Leaf</tissue>
    </source>
</reference>
<comment type="caution">
    <text evidence="1">The sequence shown here is derived from an EMBL/GenBank/DDBJ whole genome shotgun (WGS) entry which is preliminary data.</text>
</comment>
<evidence type="ECO:0000313" key="1">
    <source>
        <dbReference type="EMBL" id="MCI67329.1"/>
    </source>
</evidence>
<keyword evidence="2" id="KW-1185">Reference proteome</keyword>
<evidence type="ECO:0000313" key="2">
    <source>
        <dbReference type="Proteomes" id="UP000265520"/>
    </source>
</evidence>
<organism evidence="1 2">
    <name type="scientific">Trifolium medium</name>
    <dbReference type="NCBI Taxonomy" id="97028"/>
    <lineage>
        <taxon>Eukaryota</taxon>
        <taxon>Viridiplantae</taxon>
        <taxon>Streptophyta</taxon>
        <taxon>Embryophyta</taxon>
        <taxon>Tracheophyta</taxon>
        <taxon>Spermatophyta</taxon>
        <taxon>Magnoliopsida</taxon>
        <taxon>eudicotyledons</taxon>
        <taxon>Gunneridae</taxon>
        <taxon>Pentapetalae</taxon>
        <taxon>rosids</taxon>
        <taxon>fabids</taxon>
        <taxon>Fabales</taxon>
        <taxon>Fabaceae</taxon>
        <taxon>Papilionoideae</taxon>
        <taxon>50 kb inversion clade</taxon>
        <taxon>NPAAA clade</taxon>
        <taxon>Hologalegina</taxon>
        <taxon>IRL clade</taxon>
        <taxon>Trifolieae</taxon>
        <taxon>Trifolium</taxon>
    </lineage>
</organism>
<dbReference type="AlphaFoldDB" id="A0A392U1S3"/>
<accession>A0A392U1S3</accession>
<name>A0A392U1S3_9FABA</name>
<proteinExistence type="predicted"/>